<feature type="region of interest" description="Disordered" evidence="1">
    <location>
        <begin position="190"/>
        <end position="225"/>
    </location>
</feature>
<dbReference type="PANTHER" id="PTHR12771">
    <property type="entry name" value="ENGULFMENT AND CELL MOTILITY"/>
    <property type="match status" value="1"/>
</dbReference>
<gene>
    <name evidence="3" type="ORF">JKP88DRAFT_207362</name>
</gene>
<reference evidence="3" key="1">
    <citation type="submission" date="2021-02" db="EMBL/GenBank/DDBJ databases">
        <title>First Annotated Genome of the Yellow-green Alga Tribonema minus.</title>
        <authorList>
            <person name="Mahan K.M."/>
        </authorList>
    </citation>
    <scope>NUCLEOTIDE SEQUENCE</scope>
    <source>
        <strain evidence="3">UTEX B ZZ1240</strain>
    </source>
</reference>
<evidence type="ECO:0000259" key="2">
    <source>
        <dbReference type="PROSITE" id="PS51335"/>
    </source>
</evidence>
<feature type="compositionally biased region" description="Acidic residues" evidence="1">
    <location>
        <begin position="35"/>
        <end position="47"/>
    </location>
</feature>
<dbReference type="Proteomes" id="UP000664859">
    <property type="component" value="Unassembled WGS sequence"/>
</dbReference>
<dbReference type="PROSITE" id="PS51335">
    <property type="entry name" value="ELMO"/>
    <property type="match status" value="1"/>
</dbReference>
<evidence type="ECO:0000313" key="3">
    <source>
        <dbReference type="EMBL" id="KAG5186744.1"/>
    </source>
</evidence>
<dbReference type="InterPro" id="IPR050868">
    <property type="entry name" value="ELMO_domain-containing"/>
</dbReference>
<proteinExistence type="predicted"/>
<dbReference type="EMBL" id="JAFCMP010000105">
    <property type="protein sequence ID" value="KAG5186744.1"/>
    <property type="molecule type" value="Genomic_DNA"/>
</dbReference>
<feature type="domain" description="ELMO" evidence="2">
    <location>
        <begin position="399"/>
        <end position="556"/>
    </location>
</feature>
<name>A0A836CIH2_9STRA</name>
<feature type="compositionally biased region" description="Polar residues" evidence="1">
    <location>
        <begin position="210"/>
        <end position="219"/>
    </location>
</feature>
<accession>A0A836CIH2</accession>
<protein>
    <submittedName>
        <fullName evidence="3">ELMO/CED-12 family-domain-containing protein</fullName>
    </submittedName>
</protein>
<organism evidence="3 4">
    <name type="scientific">Tribonema minus</name>
    <dbReference type="NCBI Taxonomy" id="303371"/>
    <lineage>
        <taxon>Eukaryota</taxon>
        <taxon>Sar</taxon>
        <taxon>Stramenopiles</taxon>
        <taxon>Ochrophyta</taxon>
        <taxon>PX clade</taxon>
        <taxon>Xanthophyceae</taxon>
        <taxon>Tribonematales</taxon>
        <taxon>Tribonemataceae</taxon>
        <taxon>Tribonema</taxon>
    </lineage>
</organism>
<feature type="compositionally biased region" description="Acidic residues" evidence="1">
    <location>
        <begin position="8"/>
        <end position="28"/>
    </location>
</feature>
<dbReference type="OrthoDB" id="266227at2759"/>
<feature type="compositionally biased region" description="Low complexity" evidence="1">
    <location>
        <begin position="190"/>
        <end position="209"/>
    </location>
</feature>
<dbReference type="Pfam" id="PF04727">
    <property type="entry name" value="ELMO_CED12"/>
    <property type="match status" value="1"/>
</dbReference>
<keyword evidence="4" id="KW-1185">Reference proteome</keyword>
<dbReference type="InterPro" id="IPR006816">
    <property type="entry name" value="ELMO_dom"/>
</dbReference>
<evidence type="ECO:0000256" key="1">
    <source>
        <dbReference type="SAM" id="MobiDB-lite"/>
    </source>
</evidence>
<sequence>MGSLLDGVDTDTEASESDGDDAEADLEAEANQGKDDDDSIEFGDTLDDIPLQLLSASSSVSATQTLPPPPPPQAKQSAAATTAKRATDVAFTGVEDQSGDDFGIAYKPYGAAQQAYVIPCGPLFSDERDFEQELSAEFAAALQTHSSGPVQDDFDCDDGTVAANRETEWVAPQAVRTAAVVTAAAMPPMAAKRAADSQAQHSSDSVQHDTSTNGPQQQHEQLRSHCKTATNALTLALQEDIVPHGAPVLNAAAPDVMDNDSADAEEQPESLRALLRGETGEAAAELQETAATAARKQLAAEWQAIDTLQGAESLASFATPGTEPQFSYTCPSVTLSEALMALRESGTLESHRSAIVPVELPSGLLKRLAVPRLSIPDADAQRDEIFLIGQVMYNPASFSHRRMLQTVYRGLTGSSAAVCAPETGSHWDAIGFQGLDPCTDLNRSQGILSLLQVMALLEARPEVAAQLMRDSAVHGWPLMCVSIGFTKEAVAALRRGAIYGAANRHDSGDLLEILSHVHQAQFHDFMRRCHQEPSVHHAVHLCAVRAAMEKSPEKLLKAFEQHCAKEAGTPAKPGSPMGTMLLPRGGRGFATGGGGASAVGVGSAYKVP</sequence>
<dbReference type="PANTHER" id="PTHR12771:SF2">
    <property type="entry name" value="ELMO DOMAIN-CONTAINING PROTEIN 3"/>
    <property type="match status" value="1"/>
</dbReference>
<feature type="compositionally biased region" description="Low complexity" evidence="1">
    <location>
        <begin position="51"/>
        <end position="65"/>
    </location>
</feature>
<evidence type="ECO:0000313" key="4">
    <source>
        <dbReference type="Proteomes" id="UP000664859"/>
    </source>
</evidence>
<comment type="caution">
    <text evidence="3">The sequence shown here is derived from an EMBL/GenBank/DDBJ whole genome shotgun (WGS) entry which is preliminary data.</text>
</comment>
<dbReference type="AlphaFoldDB" id="A0A836CIH2"/>
<feature type="region of interest" description="Disordered" evidence="1">
    <location>
        <begin position="1"/>
        <end position="78"/>
    </location>
</feature>